<feature type="transmembrane region" description="Helical" evidence="8">
    <location>
        <begin position="126"/>
        <end position="146"/>
    </location>
</feature>
<evidence type="ECO:0000256" key="2">
    <source>
        <dbReference type="ARBA" id="ARBA00009142"/>
    </source>
</evidence>
<name>A0A7C9MJM6_9BACT</name>
<reference evidence="9 10" key="1">
    <citation type="submission" date="2020-01" db="EMBL/GenBank/DDBJ databases">
        <title>Genome sequence of Desulfovibrio aerotolerans DSM 16695(T).</title>
        <authorList>
            <person name="Karnachuk O."/>
            <person name="Avakyan M."/>
            <person name="Mardanov A."/>
            <person name="Kadnikov V."/>
            <person name="Ravin N."/>
        </authorList>
    </citation>
    <scope>NUCLEOTIDE SEQUENCE [LARGE SCALE GENOMIC DNA]</scope>
    <source>
        <strain evidence="9 10">DSM 16695</strain>
    </source>
</reference>
<dbReference type="EMBL" id="WVUD01000017">
    <property type="protein sequence ID" value="MYL83589.1"/>
    <property type="molecule type" value="Genomic_DNA"/>
</dbReference>
<evidence type="ECO:0000313" key="10">
    <source>
        <dbReference type="Proteomes" id="UP000482487"/>
    </source>
</evidence>
<keyword evidence="5 8" id="KW-0812">Transmembrane</keyword>
<dbReference type="AlphaFoldDB" id="A0A7C9MJM6"/>
<accession>A0A7C9MJM6</accession>
<feature type="transmembrane region" description="Helical" evidence="8">
    <location>
        <begin position="198"/>
        <end position="218"/>
    </location>
</feature>
<feature type="transmembrane region" description="Helical" evidence="8">
    <location>
        <begin position="6"/>
        <end position="36"/>
    </location>
</feature>
<gene>
    <name evidence="9" type="ORF">GTA51_10680</name>
</gene>
<keyword evidence="10" id="KW-1185">Reference proteome</keyword>
<feature type="transmembrane region" description="Helical" evidence="8">
    <location>
        <begin position="69"/>
        <end position="90"/>
    </location>
</feature>
<dbReference type="PANTHER" id="PTHR30269:SF37">
    <property type="entry name" value="MEMBRANE TRANSPORTER PROTEIN"/>
    <property type="match status" value="1"/>
</dbReference>
<sequence>MDFATIGLLCLAGFCGGFTQGLAGFGSTLIALPLLALVFDLKLAVPVCTTLAVVLNAVMIARLGRHVRFGPLLLLIAASLPGIPLGAYALRALPGHWLKTILALAIIAFVGNQWRSPGRLAPAGPGWGVAAGFAAGCLGGAIGINGPPIVAWVSRLGLDRNAMRATLVAYFLLAGCAVVGSQTLAGLVTGAVVARTAVALPALLLGIAAGVGLCGCISEASFRRVVLFVLAATAGSLLLQGLSGLLAG</sequence>
<comment type="similarity">
    <text evidence="2 8">Belongs to the 4-toluene sulfonate uptake permease (TSUP) (TC 2.A.102) family.</text>
</comment>
<feature type="transmembrane region" description="Helical" evidence="8">
    <location>
        <begin position="225"/>
        <end position="247"/>
    </location>
</feature>
<proteinExistence type="inferred from homology"/>
<dbReference type="InterPro" id="IPR002781">
    <property type="entry name" value="TM_pro_TauE-like"/>
</dbReference>
<dbReference type="GO" id="GO:0005886">
    <property type="term" value="C:plasma membrane"/>
    <property type="evidence" value="ECO:0007669"/>
    <property type="project" value="UniProtKB-SubCell"/>
</dbReference>
<evidence type="ECO:0000256" key="6">
    <source>
        <dbReference type="ARBA" id="ARBA00022989"/>
    </source>
</evidence>
<feature type="transmembrane region" description="Helical" evidence="8">
    <location>
        <begin position="43"/>
        <end position="63"/>
    </location>
</feature>
<comment type="subcellular location">
    <subcellularLocation>
        <location evidence="1 8">Cell membrane</location>
        <topology evidence="1 8">Multi-pass membrane protein</topology>
    </subcellularLocation>
</comment>
<dbReference type="OrthoDB" id="7843147at2"/>
<dbReference type="RefSeq" id="WP_160960967.1">
    <property type="nucleotide sequence ID" value="NZ_WVUD01000017.1"/>
</dbReference>
<keyword evidence="7 8" id="KW-0472">Membrane</keyword>
<evidence type="ECO:0000256" key="4">
    <source>
        <dbReference type="ARBA" id="ARBA00022475"/>
    </source>
</evidence>
<dbReference type="Pfam" id="PF01925">
    <property type="entry name" value="TauE"/>
    <property type="match status" value="1"/>
</dbReference>
<keyword evidence="4 8" id="KW-1003">Cell membrane</keyword>
<dbReference type="InterPro" id="IPR052017">
    <property type="entry name" value="TSUP"/>
</dbReference>
<feature type="transmembrane region" description="Helical" evidence="8">
    <location>
        <begin position="167"/>
        <end position="192"/>
    </location>
</feature>
<evidence type="ECO:0000256" key="8">
    <source>
        <dbReference type="RuleBase" id="RU363041"/>
    </source>
</evidence>
<evidence type="ECO:0000256" key="3">
    <source>
        <dbReference type="ARBA" id="ARBA00022448"/>
    </source>
</evidence>
<evidence type="ECO:0000256" key="1">
    <source>
        <dbReference type="ARBA" id="ARBA00004651"/>
    </source>
</evidence>
<dbReference type="Proteomes" id="UP000482487">
    <property type="component" value="Unassembled WGS sequence"/>
</dbReference>
<keyword evidence="6 8" id="KW-1133">Transmembrane helix</keyword>
<organism evidence="9 10">
    <name type="scientific">Solidesulfovibrio aerotolerans</name>
    <dbReference type="NCBI Taxonomy" id="295255"/>
    <lineage>
        <taxon>Bacteria</taxon>
        <taxon>Pseudomonadati</taxon>
        <taxon>Thermodesulfobacteriota</taxon>
        <taxon>Desulfovibrionia</taxon>
        <taxon>Desulfovibrionales</taxon>
        <taxon>Desulfovibrionaceae</taxon>
        <taxon>Solidesulfovibrio</taxon>
    </lineage>
</organism>
<evidence type="ECO:0000256" key="7">
    <source>
        <dbReference type="ARBA" id="ARBA00023136"/>
    </source>
</evidence>
<dbReference type="PANTHER" id="PTHR30269">
    <property type="entry name" value="TRANSMEMBRANE PROTEIN YFCA"/>
    <property type="match status" value="1"/>
</dbReference>
<evidence type="ECO:0000313" key="9">
    <source>
        <dbReference type="EMBL" id="MYL83589.1"/>
    </source>
</evidence>
<keyword evidence="3" id="KW-0813">Transport</keyword>
<protein>
    <recommendedName>
        <fullName evidence="8">Probable membrane transporter protein</fullName>
    </recommendedName>
</protein>
<comment type="caution">
    <text evidence="9">The sequence shown here is derived from an EMBL/GenBank/DDBJ whole genome shotgun (WGS) entry which is preliminary data.</text>
</comment>
<evidence type="ECO:0000256" key="5">
    <source>
        <dbReference type="ARBA" id="ARBA00022692"/>
    </source>
</evidence>